<name>A0A811MW85_9POAL</name>
<dbReference type="EMBL" id="CAJGYO010000002">
    <property type="protein sequence ID" value="CAD6213625.1"/>
    <property type="molecule type" value="Genomic_DNA"/>
</dbReference>
<comment type="caution">
    <text evidence="3">The sequence shown here is derived from an EMBL/GenBank/DDBJ whole genome shotgun (WGS) entry which is preliminary data.</text>
</comment>
<evidence type="ECO:0000313" key="4">
    <source>
        <dbReference type="Proteomes" id="UP000604825"/>
    </source>
</evidence>
<reference evidence="3" key="1">
    <citation type="submission" date="2020-10" db="EMBL/GenBank/DDBJ databases">
        <authorList>
            <person name="Han B."/>
            <person name="Lu T."/>
            <person name="Zhao Q."/>
            <person name="Huang X."/>
            <person name="Zhao Y."/>
        </authorList>
    </citation>
    <scope>NUCLEOTIDE SEQUENCE</scope>
</reference>
<gene>
    <name evidence="3" type="ORF">NCGR_LOCUS9143</name>
</gene>
<evidence type="ECO:0000259" key="2">
    <source>
        <dbReference type="Pfam" id="PF13912"/>
    </source>
</evidence>
<keyword evidence="4" id="KW-1185">Reference proteome</keyword>
<proteinExistence type="predicted"/>
<accession>A0A811MW85</accession>
<sequence>MAEAVLDAAAATPWPRSRQQIQDDEGTVVHAQPRCAADGPAKRKRKTFPTGQALGGHKRCHYEGSAGAATTALLSSRGFDLNVPALPDLMVDADWCMLPPAAEAEEGEEVLSPLAFKKPRLMIMS</sequence>
<dbReference type="OrthoDB" id="1735920at2759"/>
<feature type="domain" description="C2H2-type" evidence="2">
    <location>
        <begin position="46"/>
        <end position="62"/>
    </location>
</feature>
<protein>
    <recommendedName>
        <fullName evidence="2">C2H2-type domain-containing protein</fullName>
    </recommendedName>
</protein>
<evidence type="ECO:0000256" key="1">
    <source>
        <dbReference type="SAM" id="MobiDB-lite"/>
    </source>
</evidence>
<dbReference type="Proteomes" id="UP000604825">
    <property type="component" value="Unassembled WGS sequence"/>
</dbReference>
<dbReference type="Pfam" id="PF13912">
    <property type="entry name" value="zf-C2H2_6"/>
    <property type="match status" value="1"/>
</dbReference>
<organism evidence="3 4">
    <name type="scientific">Miscanthus lutarioriparius</name>
    <dbReference type="NCBI Taxonomy" id="422564"/>
    <lineage>
        <taxon>Eukaryota</taxon>
        <taxon>Viridiplantae</taxon>
        <taxon>Streptophyta</taxon>
        <taxon>Embryophyta</taxon>
        <taxon>Tracheophyta</taxon>
        <taxon>Spermatophyta</taxon>
        <taxon>Magnoliopsida</taxon>
        <taxon>Liliopsida</taxon>
        <taxon>Poales</taxon>
        <taxon>Poaceae</taxon>
        <taxon>PACMAD clade</taxon>
        <taxon>Panicoideae</taxon>
        <taxon>Andropogonodae</taxon>
        <taxon>Andropogoneae</taxon>
        <taxon>Saccharinae</taxon>
        <taxon>Miscanthus</taxon>
    </lineage>
</organism>
<feature type="region of interest" description="Disordered" evidence="1">
    <location>
        <begin position="1"/>
        <end position="56"/>
    </location>
</feature>
<dbReference type="InterPro" id="IPR013087">
    <property type="entry name" value="Znf_C2H2_type"/>
</dbReference>
<evidence type="ECO:0000313" key="3">
    <source>
        <dbReference type="EMBL" id="CAD6213625.1"/>
    </source>
</evidence>
<dbReference type="AlphaFoldDB" id="A0A811MW85"/>